<sequence length="136" mass="14876">MHNKLLQLSQALTIPENATKAAGQVFKTVGSTLSKVVATQPAGLGISRCFIPKCTQHYSHCILQGTLNYTEVDIHNLQISEIESERTQIKIQTIQSRTPSVHNASSFKLKSHYSAVPAAQSSRNGMLDVKALVFLN</sequence>
<protein>
    <submittedName>
        <fullName evidence="1">Uncharacterized protein</fullName>
    </submittedName>
</protein>
<accession>A0A0M8P4C0</accession>
<evidence type="ECO:0000313" key="2">
    <source>
        <dbReference type="Proteomes" id="UP000037696"/>
    </source>
</evidence>
<comment type="caution">
    <text evidence="1">The sequence shown here is derived from an EMBL/GenBank/DDBJ whole genome shotgun (WGS) entry which is preliminary data.</text>
</comment>
<name>A0A0M8P4C0_9EURO</name>
<evidence type="ECO:0000313" key="1">
    <source>
        <dbReference type="EMBL" id="KOS45166.1"/>
    </source>
</evidence>
<keyword evidence="2" id="KW-1185">Reference proteome</keyword>
<organism evidence="1 2">
    <name type="scientific">Penicillium nordicum</name>
    <dbReference type="NCBI Taxonomy" id="229535"/>
    <lineage>
        <taxon>Eukaryota</taxon>
        <taxon>Fungi</taxon>
        <taxon>Dikarya</taxon>
        <taxon>Ascomycota</taxon>
        <taxon>Pezizomycotina</taxon>
        <taxon>Eurotiomycetes</taxon>
        <taxon>Eurotiomycetidae</taxon>
        <taxon>Eurotiales</taxon>
        <taxon>Aspergillaceae</taxon>
        <taxon>Penicillium</taxon>
    </lineage>
</organism>
<proteinExistence type="predicted"/>
<dbReference type="EMBL" id="LHQQ01000048">
    <property type="protein sequence ID" value="KOS45166.1"/>
    <property type="molecule type" value="Genomic_DNA"/>
</dbReference>
<reference evidence="1 2" key="1">
    <citation type="submission" date="2015-08" db="EMBL/GenBank/DDBJ databases">
        <title>Genome sequencing of Penicillium nordicum.</title>
        <authorList>
            <person name="Nguyen H.D."/>
            <person name="Seifert K.A."/>
        </authorList>
    </citation>
    <scope>NUCLEOTIDE SEQUENCE [LARGE SCALE GENOMIC DNA]</scope>
    <source>
        <strain evidence="1 2">DAOMC 185683</strain>
    </source>
</reference>
<gene>
    <name evidence="1" type="ORF">ACN38_g3898</name>
</gene>
<dbReference type="Proteomes" id="UP000037696">
    <property type="component" value="Unassembled WGS sequence"/>
</dbReference>
<dbReference type="AlphaFoldDB" id="A0A0M8P4C0"/>